<dbReference type="Proteomes" id="UP000515240">
    <property type="component" value="Chromosome"/>
</dbReference>
<evidence type="ECO:0000256" key="2">
    <source>
        <dbReference type="ARBA" id="ARBA00023015"/>
    </source>
</evidence>
<dbReference type="SUPFAM" id="SSF46785">
    <property type="entry name" value="Winged helix' DNA-binding domain"/>
    <property type="match status" value="1"/>
</dbReference>
<accession>A0A7G5EIX0</accession>
<keyword evidence="7" id="KW-1185">Reference proteome</keyword>
<keyword evidence="4" id="KW-0804">Transcription</keyword>
<dbReference type="Pfam" id="PF00126">
    <property type="entry name" value="HTH_1"/>
    <property type="match status" value="1"/>
</dbReference>
<comment type="similarity">
    <text evidence="1">Belongs to the LysR transcriptional regulatory family.</text>
</comment>
<evidence type="ECO:0000256" key="1">
    <source>
        <dbReference type="ARBA" id="ARBA00009437"/>
    </source>
</evidence>
<name>A0A7G5EIX0_9BURK</name>
<dbReference type="InterPro" id="IPR000847">
    <property type="entry name" value="LysR_HTH_N"/>
</dbReference>
<proteinExistence type="inferred from homology"/>
<dbReference type="SUPFAM" id="SSF53850">
    <property type="entry name" value="Periplasmic binding protein-like II"/>
    <property type="match status" value="1"/>
</dbReference>
<dbReference type="InterPro" id="IPR036390">
    <property type="entry name" value="WH_DNA-bd_sf"/>
</dbReference>
<organism evidence="6 7">
    <name type="scientific">Comamonas piscis</name>
    <dbReference type="NCBI Taxonomy" id="1562974"/>
    <lineage>
        <taxon>Bacteria</taxon>
        <taxon>Pseudomonadati</taxon>
        <taxon>Pseudomonadota</taxon>
        <taxon>Betaproteobacteria</taxon>
        <taxon>Burkholderiales</taxon>
        <taxon>Comamonadaceae</taxon>
        <taxon>Comamonas</taxon>
    </lineage>
</organism>
<dbReference type="GO" id="GO:0006351">
    <property type="term" value="P:DNA-templated transcription"/>
    <property type="evidence" value="ECO:0007669"/>
    <property type="project" value="TreeGrafter"/>
</dbReference>
<feature type="domain" description="HTH lysR-type" evidence="5">
    <location>
        <begin position="6"/>
        <end position="63"/>
    </location>
</feature>
<dbReference type="KEGG" id="cpis:HS961_14485"/>
<evidence type="ECO:0000313" key="6">
    <source>
        <dbReference type="EMBL" id="QMV73945.1"/>
    </source>
</evidence>
<dbReference type="EMBL" id="CP058554">
    <property type="protein sequence ID" value="QMV73945.1"/>
    <property type="molecule type" value="Genomic_DNA"/>
</dbReference>
<dbReference type="RefSeq" id="WP_182323127.1">
    <property type="nucleotide sequence ID" value="NZ_CP058554.1"/>
</dbReference>
<dbReference type="CDD" id="cd08432">
    <property type="entry name" value="PBP2_GcdR_TrpI_HvrB_AmpR_like"/>
    <property type="match status" value="1"/>
</dbReference>
<dbReference type="InterPro" id="IPR005119">
    <property type="entry name" value="LysR_subst-bd"/>
</dbReference>
<evidence type="ECO:0000256" key="3">
    <source>
        <dbReference type="ARBA" id="ARBA00023125"/>
    </source>
</evidence>
<protein>
    <submittedName>
        <fullName evidence="6">LysR family transcriptional regulator</fullName>
    </submittedName>
</protein>
<keyword evidence="3" id="KW-0238">DNA-binding</keyword>
<dbReference type="Gene3D" id="3.40.190.10">
    <property type="entry name" value="Periplasmic binding protein-like II"/>
    <property type="match status" value="2"/>
</dbReference>
<dbReference type="PROSITE" id="PS50931">
    <property type="entry name" value="HTH_LYSR"/>
    <property type="match status" value="1"/>
</dbReference>
<evidence type="ECO:0000256" key="4">
    <source>
        <dbReference type="ARBA" id="ARBA00023163"/>
    </source>
</evidence>
<dbReference type="InterPro" id="IPR058163">
    <property type="entry name" value="LysR-type_TF_proteobact-type"/>
</dbReference>
<dbReference type="AlphaFoldDB" id="A0A7G5EIX0"/>
<dbReference type="Pfam" id="PF03466">
    <property type="entry name" value="LysR_substrate"/>
    <property type="match status" value="1"/>
</dbReference>
<evidence type="ECO:0000313" key="7">
    <source>
        <dbReference type="Proteomes" id="UP000515240"/>
    </source>
</evidence>
<keyword evidence="2" id="KW-0805">Transcription regulation</keyword>
<dbReference type="GO" id="GO:0043565">
    <property type="term" value="F:sequence-specific DNA binding"/>
    <property type="evidence" value="ECO:0007669"/>
    <property type="project" value="TreeGrafter"/>
</dbReference>
<evidence type="ECO:0000259" key="5">
    <source>
        <dbReference type="PROSITE" id="PS50931"/>
    </source>
</evidence>
<dbReference type="PANTHER" id="PTHR30537">
    <property type="entry name" value="HTH-TYPE TRANSCRIPTIONAL REGULATOR"/>
    <property type="match status" value="1"/>
</dbReference>
<dbReference type="GO" id="GO:0003700">
    <property type="term" value="F:DNA-binding transcription factor activity"/>
    <property type="evidence" value="ECO:0007669"/>
    <property type="project" value="InterPro"/>
</dbReference>
<reference evidence="6 7" key="1">
    <citation type="journal article" date="2020" name="G3 (Bethesda)">
        <title>CeMbio - The Caenorhabditis elegans Microbiome Resource.</title>
        <authorList>
            <person name="Dirksen P."/>
            <person name="Assie A."/>
            <person name="Zimmermann J."/>
            <person name="Zhang F."/>
            <person name="Tietje A.M."/>
            <person name="Marsh S.A."/>
            <person name="Felix M.A."/>
            <person name="Shapira M."/>
            <person name="Kaleta C."/>
            <person name="Schulenburg H."/>
            <person name="Samuel B."/>
        </authorList>
    </citation>
    <scope>NUCLEOTIDE SEQUENCE [LARGE SCALE GENOMIC DNA]</scope>
    <source>
        <strain evidence="6 7">BIGb0172</strain>
    </source>
</reference>
<dbReference type="InterPro" id="IPR036388">
    <property type="entry name" value="WH-like_DNA-bd_sf"/>
</dbReference>
<gene>
    <name evidence="6" type="ORF">HS961_14485</name>
</gene>
<dbReference type="Gene3D" id="1.10.10.10">
    <property type="entry name" value="Winged helix-like DNA-binding domain superfamily/Winged helix DNA-binding domain"/>
    <property type="match status" value="1"/>
</dbReference>
<sequence>MKRDCPTIQELLALDAVARYSSLTLAASSLCVTTSAVSKQVASLESFLGTALLQKVGRGVQLTPVGRSYWLKISGSLRTLETATYEVRAGADSHAVLTLSCVPTFFTRWLIPRLPHFRQAHPRATLSFSRHLAPLENLPAHVDAAIRYNPADYAGVVNEYIAGREFVVIASSELMQGLHKIKDPADVLAHTLLHHEEAQGAWSQWSAAHGITHQLLIAGPRFAQYSALIQAARCGLGIAFVPLILVEDELAEGVLVTPFEGSTAVEHGHYLCYRPDRMQFPAFTQLRQWLLAEGGAQEAAPNLAGQP</sequence>
<dbReference type="PANTHER" id="PTHR30537:SF26">
    <property type="entry name" value="GLYCINE CLEAVAGE SYSTEM TRANSCRIPTIONAL ACTIVATOR"/>
    <property type="match status" value="1"/>
</dbReference>